<name>A0A370RZJ2_9LACO</name>
<dbReference type="Pfam" id="PF06421">
    <property type="entry name" value="LepA_C"/>
    <property type="match status" value="1"/>
</dbReference>
<accession>A0A370RZJ2</accession>
<dbReference type="Gene3D" id="2.40.30.10">
    <property type="entry name" value="Translation factors"/>
    <property type="match status" value="1"/>
</dbReference>
<dbReference type="CDD" id="cd03699">
    <property type="entry name" value="EF4_II"/>
    <property type="match status" value="1"/>
</dbReference>
<keyword evidence="10" id="KW-1185">Reference proteome</keyword>
<feature type="binding site" evidence="7">
    <location>
        <begin position="135"/>
        <end position="138"/>
    </location>
    <ligand>
        <name>GTP</name>
        <dbReference type="ChEBI" id="CHEBI:37565"/>
    </ligand>
</feature>
<organism evidence="9 10">
    <name type="scientific">Weissella soli</name>
    <dbReference type="NCBI Taxonomy" id="155866"/>
    <lineage>
        <taxon>Bacteria</taxon>
        <taxon>Bacillati</taxon>
        <taxon>Bacillota</taxon>
        <taxon>Bacilli</taxon>
        <taxon>Lactobacillales</taxon>
        <taxon>Lactobacillaceae</taxon>
        <taxon>Weissella</taxon>
    </lineage>
</organism>
<dbReference type="InterPro" id="IPR035647">
    <property type="entry name" value="EFG_III/V"/>
</dbReference>
<dbReference type="Gene3D" id="3.30.70.240">
    <property type="match status" value="1"/>
</dbReference>
<proteinExistence type="inferred from homology"/>
<dbReference type="GO" id="GO:0043022">
    <property type="term" value="F:ribosome binding"/>
    <property type="evidence" value="ECO:0007669"/>
    <property type="project" value="UniProtKB-UniRule"/>
</dbReference>
<dbReference type="PANTHER" id="PTHR43512:SF4">
    <property type="entry name" value="TRANSLATION FACTOR GUF1 HOMOLOG, CHLOROPLASTIC"/>
    <property type="match status" value="1"/>
</dbReference>
<keyword evidence="6 7" id="KW-0472">Membrane</keyword>
<dbReference type="EMBL" id="QRAS01000001">
    <property type="protein sequence ID" value="RDL11970.1"/>
    <property type="molecule type" value="Genomic_DNA"/>
</dbReference>
<dbReference type="CDD" id="cd01890">
    <property type="entry name" value="LepA"/>
    <property type="match status" value="1"/>
</dbReference>
<comment type="subcellular location">
    <subcellularLocation>
        <location evidence="7">Cell membrane</location>
        <topology evidence="7">Peripheral membrane protein</topology>
        <orientation evidence="7">Cytoplasmic side</orientation>
    </subcellularLocation>
</comment>
<feature type="binding site" evidence="7">
    <location>
        <begin position="18"/>
        <end position="23"/>
    </location>
    <ligand>
        <name>GTP</name>
        <dbReference type="ChEBI" id="CHEBI:37565"/>
    </ligand>
</feature>
<dbReference type="GO" id="GO:0005525">
    <property type="term" value="F:GTP binding"/>
    <property type="evidence" value="ECO:0007669"/>
    <property type="project" value="UniProtKB-UniRule"/>
</dbReference>
<dbReference type="FunFam" id="2.40.30.10:FF:000015">
    <property type="entry name" value="Translation factor GUF1, mitochondrial"/>
    <property type="match status" value="1"/>
</dbReference>
<dbReference type="InterPro" id="IPR006297">
    <property type="entry name" value="EF-4"/>
</dbReference>
<keyword evidence="7" id="KW-1003">Cell membrane</keyword>
<dbReference type="InterPro" id="IPR027417">
    <property type="entry name" value="P-loop_NTPase"/>
</dbReference>
<dbReference type="GO" id="GO:0003746">
    <property type="term" value="F:translation elongation factor activity"/>
    <property type="evidence" value="ECO:0007669"/>
    <property type="project" value="UniProtKB-UniRule"/>
</dbReference>
<dbReference type="Gene3D" id="3.30.70.2570">
    <property type="entry name" value="Elongation factor 4, C-terminal domain"/>
    <property type="match status" value="1"/>
</dbReference>
<evidence type="ECO:0000313" key="9">
    <source>
        <dbReference type="EMBL" id="RDL11970.1"/>
    </source>
</evidence>
<dbReference type="Pfam" id="PF03144">
    <property type="entry name" value="GTP_EFTU_D2"/>
    <property type="match status" value="1"/>
</dbReference>
<dbReference type="PANTHER" id="PTHR43512">
    <property type="entry name" value="TRANSLATION FACTOR GUF1-RELATED"/>
    <property type="match status" value="1"/>
</dbReference>
<evidence type="ECO:0000256" key="3">
    <source>
        <dbReference type="ARBA" id="ARBA00022801"/>
    </source>
</evidence>
<dbReference type="Gene3D" id="3.40.50.300">
    <property type="entry name" value="P-loop containing nucleotide triphosphate hydrolases"/>
    <property type="match status" value="1"/>
</dbReference>
<dbReference type="NCBIfam" id="TIGR00231">
    <property type="entry name" value="small_GTP"/>
    <property type="match status" value="1"/>
</dbReference>
<dbReference type="Gene3D" id="3.30.70.870">
    <property type="entry name" value="Elongation Factor G (Translational Gtpase), domain 3"/>
    <property type="match status" value="1"/>
</dbReference>
<dbReference type="SUPFAM" id="SSF54980">
    <property type="entry name" value="EF-G C-terminal domain-like"/>
    <property type="match status" value="2"/>
</dbReference>
<gene>
    <name evidence="7" type="primary">lepA</name>
    <name evidence="9" type="ORF">DFP99_0394</name>
</gene>
<dbReference type="GO" id="GO:0003924">
    <property type="term" value="F:GTPase activity"/>
    <property type="evidence" value="ECO:0007669"/>
    <property type="project" value="UniProtKB-UniRule"/>
</dbReference>
<comment type="function">
    <text evidence="7">Required for accurate and efficient protein synthesis under certain stress conditions. May act as a fidelity factor of the translation reaction, by catalyzing a one-codon backward translocation of tRNAs on improperly translocated ribosomes. Back-translocation proceeds from a post-translocation (POST) complex to a pre-translocation (PRE) complex, thus giving elongation factor G a second chance to translocate the tRNAs correctly. Binds to ribosomes in a GTP-dependent manner.</text>
</comment>
<comment type="caution">
    <text evidence="9">The sequence shown here is derived from an EMBL/GenBank/DDBJ whole genome shotgun (WGS) entry which is preliminary data.</text>
</comment>
<evidence type="ECO:0000256" key="6">
    <source>
        <dbReference type="ARBA" id="ARBA00023136"/>
    </source>
</evidence>
<dbReference type="AlphaFoldDB" id="A0A370RZJ2"/>
<evidence type="ECO:0000256" key="2">
    <source>
        <dbReference type="ARBA" id="ARBA00022741"/>
    </source>
</evidence>
<dbReference type="InterPro" id="IPR000795">
    <property type="entry name" value="T_Tr_GTP-bd_dom"/>
</dbReference>
<dbReference type="PROSITE" id="PS51722">
    <property type="entry name" value="G_TR_2"/>
    <property type="match status" value="1"/>
</dbReference>
<comment type="similarity">
    <text evidence="1 7">Belongs to the TRAFAC class translation factor GTPase superfamily. Classic translation factor GTPase family. LepA subfamily.</text>
</comment>
<dbReference type="InterPro" id="IPR000640">
    <property type="entry name" value="EFG_V-like"/>
</dbReference>
<dbReference type="GO" id="GO:0005886">
    <property type="term" value="C:plasma membrane"/>
    <property type="evidence" value="ECO:0007669"/>
    <property type="project" value="UniProtKB-SubCell"/>
</dbReference>
<evidence type="ECO:0000256" key="4">
    <source>
        <dbReference type="ARBA" id="ARBA00022917"/>
    </source>
</evidence>
<dbReference type="GO" id="GO:0045727">
    <property type="term" value="P:positive regulation of translation"/>
    <property type="evidence" value="ECO:0007669"/>
    <property type="project" value="UniProtKB-UniRule"/>
</dbReference>
<dbReference type="InterPro" id="IPR005225">
    <property type="entry name" value="Small_GTP-bd"/>
</dbReference>
<feature type="domain" description="Tr-type G" evidence="8">
    <location>
        <begin position="6"/>
        <end position="189"/>
    </location>
</feature>
<dbReference type="InterPro" id="IPR038363">
    <property type="entry name" value="LepA_C_sf"/>
</dbReference>
<dbReference type="InterPro" id="IPR013842">
    <property type="entry name" value="LepA_CTD"/>
</dbReference>
<dbReference type="SUPFAM" id="SSF50447">
    <property type="entry name" value="Translation proteins"/>
    <property type="match status" value="1"/>
</dbReference>
<keyword evidence="5 7" id="KW-0342">GTP-binding</keyword>
<protein>
    <recommendedName>
        <fullName evidence="7">Elongation factor 4</fullName>
        <shortName evidence="7">EF-4</shortName>
        <ecNumber evidence="7">3.6.5.n1</ecNumber>
    </recommendedName>
    <alternativeName>
        <fullName evidence="7">Ribosomal back-translocase LepA</fullName>
    </alternativeName>
</protein>
<dbReference type="HAMAP" id="MF_00071">
    <property type="entry name" value="LepA"/>
    <property type="match status" value="1"/>
</dbReference>
<evidence type="ECO:0000256" key="1">
    <source>
        <dbReference type="ARBA" id="ARBA00005454"/>
    </source>
</evidence>
<dbReference type="SUPFAM" id="SSF52540">
    <property type="entry name" value="P-loop containing nucleoside triphosphate hydrolases"/>
    <property type="match status" value="1"/>
</dbReference>
<dbReference type="EC" id="3.6.5.n1" evidence="7"/>
<dbReference type="InterPro" id="IPR004161">
    <property type="entry name" value="EFTu-like_2"/>
</dbReference>
<comment type="catalytic activity">
    <reaction evidence="7">
        <text>GTP + H2O = GDP + phosphate + H(+)</text>
        <dbReference type="Rhea" id="RHEA:19669"/>
        <dbReference type="ChEBI" id="CHEBI:15377"/>
        <dbReference type="ChEBI" id="CHEBI:15378"/>
        <dbReference type="ChEBI" id="CHEBI:37565"/>
        <dbReference type="ChEBI" id="CHEBI:43474"/>
        <dbReference type="ChEBI" id="CHEBI:58189"/>
        <dbReference type="EC" id="3.6.5.n1"/>
    </reaction>
</comment>
<keyword evidence="4 7" id="KW-0648">Protein biosynthesis</keyword>
<evidence type="ECO:0000256" key="7">
    <source>
        <dbReference type="HAMAP-Rule" id="MF_00071"/>
    </source>
</evidence>
<dbReference type="InterPro" id="IPR009000">
    <property type="entry name" value="Transl_B-barrel_sf"/>
</dbReference>
<dbReference type="FunFam" id="3.40.50.300:FF:000078">
    <property type="entry name" value="Elongation factor 4"/>
    <property type="match status" value="1"/>
</dbReference>
<evidence type="ECO:0000313" key="10">
    <source>
        <dbReference type="Proteomes" id="UP000254912"/>
    </source>
</evidence>
<keyword evidence="2 7" id="KW-0547">Nucleotide-binding</keyword>
<evidence type="ECO:0000259" key="8">
    <source>
        <dbReference type="PROSITE" id="PS51722"/>
    </source>
</evidence>
<dbReference type="PRINTS" id="PR00315">
    <property type="entry name" value="ELONGATNFCT"/>
</dbReference>
<keyword evidence="3 7" id="KW-0378">Hydrolase</keyword>
<dbReference type="NCBIfam" id="TIGR01393">
    <property type="entry name" value="lepA"/>
    <property type="match status" value="1"/>
</dbReference>
<sequence length="600" mass="66417">MNIDSNNIRNFSIIAHIDHGKSTLADRIMEFTNTVDDRTAKPQLLDNMTVEKEHGVTVKAQTVTNYYLAKDNQQYVLNLIDTPGHVDFSYEVSKSLSATEGVILLVDATQGVQAQTIANYNLAKAQHIKIMPVINKIDSPNAEVATVKQQILDLDSEFKSADILETSAKNGTGVPELLEAIVANIPAPQVADQAPELKALVFDMTYDSYQGVIVHIRLVAGEIKANQKLVLMNAGKTFDAKAIGIFNPNMVEQDTLYAGEVGYVVTGIKEVNQIRVGDTITTAVAGTAEPVPGYEEATPVVYAGIFPKDDFLAMKSALFKIALNDSSLKIEDDYSDALGQGFRVGFLGNFHLQIIKERLLVEYGVEVITTSPNVTYKVHLKNDKVVSVNNPVNFPNYSDIDYVEEPIVMVTITTLPESVNQVINLSEKYRGVLIDLNNLSNLSNLVQLTYNMPLSEIAYHFFNALKSETHGYATLSMGEITYQPADVVKMTFDINYSNVPQLTFITNRVNAADQSQELVHKLKYAVPRQLYPMPAQAIVEGKVIARVDIPPIRKNAAVSGEKKSISKQQALLRRQSLNKRKAKQLEFELPQSVFDIFLDI</sequence>
<evidence type="ECO:0000256" key="5">
    <source>
        <dbReference type="ARBA" id="ARBA00023134"/>
    </source>
</evidence>
<reference evidence="9 10" key="1">
    <citation type="submission" date="2018-07" db="EMBL/GenBank/DDBJ databases">
        <title>Genomic Encyclopedia of Type Strains, Phase III (KMG-III): the genomes of soil and plant-associated and newly described type strains.</title>
        <authorList>
            <person name="Whitman W."/>
        </authorList>
    </citation>
    <scope>NUCLEOTIDE SEQUENCE [LARGE SCALE GENOMIC DNA]</scope>
    <source>
        <strain evidence="9 10">CECT 7031</strain>
    </source>
</reference>
<dbReference type="Pfam" id="PF00009">
    <property type="entry name" value="GTP_EFTU"/>
    <property type="match status" value="1"/>
</dbReference>
<dbReference type="Proteomes" id="UP000254912">
    <property type="component" value="Unassembled WGS sequence"/>
</dbReference>
<dbReference type="Pfam" id="PF00679">
    <property type="entry name" value="EFG_C"/>
    <property type="match status" value="1"/>
</dbReference>